<protein>
    <submittedName>
        <fullName evidence="1">Uncharacterized protein</fullName>
    </submittedName>
</protein>
<reference evidence="1" key="1">
    <citation type="submission" date="2021-01" db="EMBL/GenBank/DDBJ databases">
        <title>Whole genome shotgun sequence of Rhizocola hellebori NBRC 109834.</title>
        <authorList>
            <person name="Komaki H."/>
            <person name="Tamura T."/>
        </authorList>
    </citation>
    <scope>NUCLEOTIDE SEQUENCE</scope>
    <source>
        <strain evidence="1">NBRC 109834</strain>
    </source>
</reference>
<organism evidence="1 2">
    <name type="scientific">Rhizocola hellebori</name>
    <dbReference type="NCBI Taxonomy" id="1392758"/>
    <lineage>
        <taxon>Bacteria</taxon>
        <taxon>Bacillati</taxon>
        <taxon>Actinomycetota</taxon>
        <taxon>Actinomycetes</taxon>
        <taxon>Micromonosporales</taxon>
        <taxon>Micromonosporaceae</taxon>
        <taxon>Rhizocola</taxon>
    </lineage>
</organism>
<gene>
    <name evidence="1" type="ORF">Rhe02_01260</name>
</gene>
<dbReference type="Proteomes" id="UP000612899">
    <property type="component" value="Unassembled WGS sequence"/>
</dbReference>
<proteinExistence type="predicted"/>
<comment type="caution">
    <text evidence="1">The sequence shown here is derived from an EMBL/GenBank/DDBJ whole genome shotgun (WGS) entry which is preliminary data.</text>
</comment>
<dbReference type="AlphaFoldDB" id="A0A8J3Q233"/>
<name>A0A8J3Q233_9ACTN</name>
<evidence type="ECO:0000313" key="2">
    <source>
        <dbReference type="Proteomes" id="UP000612899"/>
    </source>
</evidence>
<evidence type="ECO:0000313" key="1">
    <source>
        <dbReference type="EMBL" id="GIH02059.1"/>
    </source>
</evidence>
<keyword evidence="2" id="KW-1185">Reference proteome</keyword>
<dbReference type="EMBL" id="BONY01000001">
    <property type="protein sequence ID" value="GIH02059.1"/>
    <property type="molecule type" value="Genomic_DNA"/>
</dbReference>
<sequence length="84" mass="9291">MGRGGASLIAMTRLVQVDLRSGDRFLTCWVEPRVRVGDQITLKNHEEPALRWDVLRVGTARDSGDIKRGWANFVARGGRQAVSG</sequence>
<accession>A0A8J3Q233</accession>